<evidence type="ECO:0000256" key="5">
    <source>
        <dbReference type="SAM" id="Coils"/>
    </source>
</evidence>
<feature type="domain" description="Type I restriction modification DNA specificity" evidence="6">
    <location>
        <begin position="229"/>
        <end position="392"/>
    </location>
</feature>
<evidence type="ECO:0000256" key="1">
    <source>
        <dbReference type="ARBA" id="ARBA00010923"/>
    </source>
</evidence>
<sequence length="468" mass="52110">MGKHQLYPKYKDSGIDWIGEVPEFWLLKRLKFSAYLVNQKIDAESSTLPYMGLEHIQSWTGERIKDSNASSEGIGSHFLPNDVLFGKLRPYLAKVHLAKHEGLASTEALVLRSRDSIFPPFLRYYSVSRDFIHIVDSSTFGTKMPRASWDFIGNLAILVPSLPEQQTIATFLDHKTAQIDALIAKKEALLEKLAEKRTALISQAVTKGLDPTVPMKDSGIKWLGEIPAHWGIAKLGYFASIGNGSTPKRDKAEYWSRKDFPWLNSSKINEEIIVEAEQHISKQALEECHLPVVPAGSVLIAITGEGQTRGRSALLSFEATISQHLASIQPISEVMGAIYLRRYLQAAYQWLRNESNGAGSTRAALTCDFLKKINILLPPLNEQVCIINFLDSKLEIDHSLASATQISLKKLKEYRTALITNAVTGKIDVRNVKLPQPTPTELLATLPDIEEEFPDVDAGLLPLDEISI</sequence>
<protein>
    <submittedName>
        <fullName evidence="7">Type-1 restriction enzyme EcoKI specificity protein</fullName>
    </submittedName>
</protein>
<dbReference type="GO" id="GO:0003677">
    <property type="term" value="F:DNA binding"/>
    <property type="evidence" value="ECO:0007669"/>
    <property type="project" value="UniProtKB-KW"/>
</dbReference>
<name>A0A2W1JZ39_9CYAN</name>
<evidence type="ECO:0000313" key="7">
    <source>
        <dbReference type="EMBL" id="PZD73751.1"/>
    </source>
</evidence>
<reference evidence="7 8" key="1">
    <citation type="journal article" date="2018" name="Sci. Rep.">
        <title>A novel species of the marine cyanobacterium Acaryochloris with a unique pigment content and lifestyle.</title>
        <authorList>
            <person name="Partensky F."/>
            <person name="Six C."/>
            <person name="Ratin M."/>
            <person name="Garczarek L."/>
            <person name="Vaulot D."/>
            <person name="Probert I."/>
            <person name="Calteau A."/>
            <person name="Gourvil P."/>
            <person name="Marie D."/>
            <person name="Grebert T."/>
            <person name="Bouchier C."/>
            <person name="Le Panse S."/>
            <person name="Gachenot M."/>
            <person name="Rodriguez F."/>
            <person name="Garrido J.L."/>
        </authorList>
    </citation>
    <scope>NUCLEOTIDE SEQUENCE [LARGE SCALE GENOMIC DNA]</scope>
    <source>
        <strain evidence="7 8">RCC1774</strain>
    </source>
</reference>
<dbReference type="PANTHER" id="PTHR43140:SF1">
    <property type="entry name" value="TYPE I RESTRICTION ENZYME ECOKI SPECIFICITY SUBUNIT"/>
    <property type="match status" value="1"/>
</dbReference>
<feature type="domain" description="Type I restriction modification DNA specificity" evidence="6">
    <location>
        <begin position="92"/>
        <end position="191"/>
    </location>
</feature>
<keyword evidence="8" id="KW-1185">Reference proteome</keyword>
<evidence type="ECO:0000256" key="4">
    <source>
        <dbReference type="ARBA" id="ARBA00038652"/>
    </source>
</evidence>
<keyword evidence="3" id="KW-0238">DNA-binding</keyword>
<organism evidence="7 8">
    <name type="scientific">Acaryochloris thomasi RCC1774</name>
    <dbReference type="NCBI Taxonomy" id="1764569"/>
    <lineage>
        <taxon>Bacteria</taxon>
        <taxon>Bacillati</taxon>
        <taxon>Cyanobacteriota</taxon>
        <taxon>Cyanophyceae</taxon>
        <taxon>Acaryochloridales</taxon>
        <taxon>Acaryochloridaceae</taxon>
        <taxon>Acaryochloris</taxon>
        <taxon>Acaryochloris thomasi</taxon>
    </lineage>
</organism>
<dbReference type="InterPro" id="IPR000055">
    <property type="entry name" value="Restrct_endonuc_typeI_TRD"/>
</dbReference>
<proteinExistence type="inferred from homology"/>
<dbReference type="AlphaFoldDB" id="A0A2W1JZ39"/>
<keyword evidence="5" id="KW-0175">Coiled coil</keyword>
<dbReference type="Gene3D" id="3.90.220.20">
    <property type="entry name" value="DNA methylase specificity domains"/>
    <property type="match status" value="2"/>
</dbReference>
<evidence type="ECO:0000256" key="3">
    <source>
        <dbReference type="ARBA" id="ARBA00023125"/>
    </source>
</evidence>
<comment type="caution">
    <text evidence="7">The sequence shown here is derived from an EMBL/GenBank/DDBJ whole genome shotgun (WGS) entry which is preliminary data.</text>
</comment>
<dbReference type="OrthoDB" id="9815652at2"/>
<dbReference type="PANTHER" id="PTHR43140">
    <property type="entry name" value="TYPE-1 RESTRICTION ENZYME ECOKI SPECIFICITY PROTEIN"/>
    <property type="match status" value="1"/>
</dbReference>
<dbReference type="SUPFAM" id="SSF116734">
    <property type="entry name" value="DNA methylase specificity domain"/>
    <property type="match status" value="2"/>
</dbReference>
<keyword evidence="2" id="KW-0680">Restriction system</keyword>
<dbReference type="GO" id="GO:0009307">
    <property type="term" value="P:DNA restriction-modification system"/>
    <property type="evidence" value="ECO:0007669"/>
    <property type="project" value="UniProtKB-KW"/>
</dbReference>
<evidence type="ECO:0000313" key="8">
    <source>
        <dbReference type="Proteomes" id="UP000248857"/>
    </source>
</evidence>
<dbReference type="Proteomes" id="UP000248857">
    <property type="component" value="Unassembled WGS sequence"/>
</dbReference>
<dbReference type="InterPro" id="IPR051212">
    <property type="entry name" value="Type-I_RE_S_subunit"/>
</dbReference>
<dbReference type="Gene3D" id="1.10.287.1120">
    <property type="entry name" value="Bipartite methylase S protein"/>
    <property type="match status" value="1"/>
</dbReference>
<dbReference type="CDD" id="cd17247">
    <property type="entry name" value="RMtype1_S_Eco2747I-TRD2-CR2_like"/>
    <property type="match status" value="1"/>
</dbReference>
<dbReference type="EMBL" id="PQWO01000004">
    <property type="protein sequence ID" value="PZD73751.1"/>
    <property type="molecule type" value="Genomic_DNA"/>
</dbReference>
<dbReference type="InterPro" id="IPR044946">
    <property type="entry name" value="Restrct_endonuc_typeI_TRD_sf"/>
</dbReference>
<gene>
    <name evidence="7" type="primary">hsdS</name>
    <name evidence="7" type="ORF">C1752_01749</name>
</gene>
<evidence type="ECO:0000256" key="2">
    <source>
        <dbReference type="ARBA" id="ARBA00022747"/>
    </source>
</evidence>
<dbReference type="RefSeq" id="WP_110985706.1">
    <property type="nucleotide sequence ID" value="NZ_CAWNWM010000004.1"/>
</dbReference>
<accession>A0A2W1JZ39</accession>
<comment type="subunit">
    <text evidence="4">The methyltransferase is composed of M and S polypeptides.</text>
</comment>
<feature type="coiled-coil region" evidence="5">
    <location>
        <begin position="172"/>
        <end position="203"/>
    </location>
</feature>
<evidence type="ECO:0000259" key="6">
    <source>
        <dbReference type="Pfam" id="PF01420"/>
    </source>
</evidence>
<dbReference type="Pfam" id="PF01420">
    <property type="entry name" value="Methylase_S"/>
    <property type="match status" value="2"/>
</dbReference>
<comment type="similarity">
    <text evidence="1">Belongs to the type-I restriction system S methylase family.</text>
</comment>